<accession>A0A644SMT7</accession>
<organism evidence="1">
    <name type="scientific">bioreactor metagenome</name>
    <dbReference type="NCBI Taxonomy" id="1076179"/>
    <lineage>
        <taxon>unclassified sequences</taxon>
        <taxon>metagenomes</taxon>
        <taxon>ecological metagenomes</taxon>
    </lineage>
</organism>
<evidence type="ECO:0000313" key="1">
    <source>
        <dbReference type="EMBL" id="MPL55990.1"/>
    </source>
</evidence>
<dbReference type="EMBL" id="VSSQ01000002">
    <property type="protein sequence ID" value="MPL55990.1"/>
    <property type="molecule type" value="Genomic_DNA"/>
</dbReference>
<gene>
    <name evidence="1" type="ORF">SDC9_01472</name>
</gene>
<reference evidence="1" key="1">
    <citation type="submission" date="2019-08" db="EMBL/GenBank/DDBJ databases">
        <authorList>
            <person name="Kucharzyk K."/>
            <person name="Murdoch R.W."/>
            <person name="Higgins S."/>
            <person name="Loffler F."/>
        </authorList>
    </citation>
    <scope>NUCLEOTIDE SEQUENCE</scope>
</reference>
<name>A0A644SMT7_9ZZZZ</name>
<comment type="caution">
    <text evidence="1">The sequence shown here is derived from an EMBL/GenBank/DDBJ whole genome shotgun (WGS) entry which is preliminary data.</text>
</comment>
<dbReference type="AlphaFoldDB" id="A0A644SMT7"/>
<protein>
    <submittedName>
        <fullName evidence="1">Uncharacterized protein</fullName>
    </submittedName>
</protein>
<proteinExistence type="predicted"/>
<sequence>MRYFKKKWEETTGDELTDDWGVSIFYFETDDSLNVLKQIQIFENGNILKYDELNNENEFGAMADQSLEEKEFLDCEIPKEEFYNIWNK</sequence>